<dbReference type="AlphaFoldDB" id="A0AAE1XMU2"/>
<organism evidence="2 3">
    <name type="scientific">Sesamum alatum</name>
    <dbReference type="NCBI Taxonomy" id="300844"/>
    <lineage>
        <taxon>Eukaryota</taxon>
        <taxon>Viridiplantae</taxon>
        <taxon>Streptophyta</taxon>
        <taxon>Embryophyta</taxon>
        <taxon>Tracheophyta</taxon>
        <taxon>Spermatophyta</taxon>
        <taxon>Magnoliopsida</taxon>
        <taxon>eudicotyledons</taxon>
        <taxon>Gunneridae</taxon>
        <taxon>Pentapetalae</taxon>
        <taxon>asterids</taxon>
        <taxon>lamiids</taxon>
        <taxon>Lamiales</taxon>
        <taxon>Pedaliaceae</taxon>
        <taxon>Sesamum</taxon>
    </lineage>
</organism>
<reference evidence="2" key="1">
    <citation type="submission" date="2020-06" db="EMBL/GenBank/DDBJ databases">
        <authorList>
            <person name="Li T."/>
            <person name="Hu X."/>
            <person name="Zhang T."/>
            <person name="Song X."/>
            <person name="Zhang H."/>
            <person name="Dai N."/>
            <person name="Sheng W."/>
            <person name="Hou X."/>
            <person name="Wei L."/>
        </authorList>
    </citation>
    <scope>NUCLEOTIDE SEQUENCE</scope>
    <source>
        <strain evidence="2">3651</strain>
        <tissue evidence="2">Leaf</tissue>
    </source>
</reference>
<keyword evidence="3" id="KW-1185">Reference proteome</keyword>
<accession>A0AAE1XMU2</accession>
<feature type="region of interest" description="Disordered" evidence="1">
    <location>
        <begin position="1"/>
        <end position="34"/>
    </location>
</feature>
<sequence>MAPGRINPSTQQHMTEDGPETEGSGGRAGPSAAQLQAAYVSQKETGCIQNVTESDQMLAWQVLQNIRPTGYQFLSSLPEQVPVGQVGVGGDGQELLPVLQPRNESSGLFLQQGINVWCRIQNNVANTRRQLSREKSQKEDKDW</sequence>
<evidence type="ECO:0000313" key="3">
    <source>
        <dbReference type="Proteomes" id="UP001293254"/>
    </source>
</evidence>
<dbReference type="Proteomes" id="UP001293254">
    <property type="component" value="Unassembled WGS sequence"/>
</dbReference>
<reference evidence="2" key="2">
    <citation type="journal article" date="2024" name="Plant">
        <title>Genomic evolution and insights into agronomic trait innovations of Sesamum species.</title>
        <authorList>
            <person name="Miao H."/>
            <person name="Wang L."/>
            <person name="Qu L."/>
            <person name="Liu H."/>
            <person name="Sun Y."/>
            <person name="Le M."/>
            <person name="Wang Q."/>
            <person name="Wei S."/>
            <person name="Zheng Y."/>
            <person name="Lin W."/>
            <person name="Duan Y."/>
            <person name="Cao H."/>
            <person name="Xiong S."/>
            <person name="Wang X."/>
            <person name="Wei L."/>
            <person name="Li C."/>
            <person name="Ma Q."/>
            <person name="Ju M."/>
            <person name="Zhao R."/>
            <person name="Li G."/>
            <person name="Mu C."/>
            <person name="Tian Q."/>
            <person name="Mei H."/>
            <person name="Zhang T."/>
            <person name="Gao T."/>
            <person name="Zhang H."/>
        </authorList>
    </citation>
    <scope>NUCLEOTIDE SEQUENCE</scope>
    <source>
        <strain evidence="2">3651</strain>
    </source>
</reference>
<evidence type="ECO:0000313" key="2">
    <source>
        <dbReference type="EMBL" id="KAK4414256.1"/>
    </source>
</evidence>
<gene>
    <name evidence="2" type="ORF">Salat_2838600</name>
</gene>
<dbReference type="EMBL" id="JACGWO010000012">
    <property type="protein sequence ID" value="KAK4414256.1"/>
    <property type="molecule type" value="Genomic_DNA"/>
</dbReference>
<name>A0AAE1XMU2_9LAMI</name>
<protein>
    <submittedName>
        <fullName evidence="2">Uncharacterized protein</fullName>
    </submittedName>
</protein>
<proteinExistence type="predicted"/>
<evidence type="ECO:0000256" key="1">
    <source>
        <dbReference type="SAM" id="MobiDB-lite"/>
    </source>
</evidence>
<comment type="caution">
    <text evidence="2">The sequence shown here is derived from an EMBL/GenBank/DDBJ whole genome shotgun (WGS) entry which is preliminary data.</text>
</comment>